<sequence>MSAFVPYEPLNAPKPFADDVWIVDGPEIRMDYGPTSLPFPTRMTVVRLASGELWVHSPIAPDPALFERVEALGRVRYLVAPNSLHYWYMADWLERYPEVTSHAVPGLEQAKRRFRIDRTLTAGERMAWEDEIAWVLVPGTAVTEAVFFVRRAGVAVLTDLIENFEPARVRKTWLRWLIKLGRADGTTPLDMRATYLPRRKKVARAVGEILEWPVEKVVMAHGRPYERDGAAELRRALRWAARG</sequence>
<dbReference type="EMBL" id="QXFK01000004">
    <property type="protein sequence ID" value="RIV81458.1"/>
    <property type="molecule type" value="Genomic_DNA"/>
</dbReference>
<evidence type="ECO:0000313" key="1">
    <source>
        <dbReference type="EMBL" id="RIV81458.1"/>
    </source>
</evidence>
<reference evidence="1 2" key="1">
    <citation type="submission" date="2018-08" db="EMBL/GenBank/DDBJ databases">
        <title>Altererythrobacter sp.Ery1 and Ery12, the genome sequencing of novel strains in genus Alterythrobacter.</title>
        <authorList>
            <person name="Cheng H."/>
            <person name="Wu Y.-H."/>
            <person name="Fang C."/>
            <person name="Xu X.-W."/>
        </authorList>
    </citation>
    <scope>NUCLEOTIDE SEQUENCE [LARGE SCALE GENOMIC DNA]</scope>
    <source>
        <strain evidence="1 2">Ery1</strain>
    </source>
</reference>
<dbReference type="Pfam" id="PF14234">
    <property type="entry name" value="DUF4336"/>
    <property type="match status" value="1"/>
</dbReference>
<dbReference type="InterPro" id="IPR036866">
    <property type="entry name" value="RibonucZ/Hydroxyglut_hydro"/>
</dbReference>
<organism evidence="1 2">
    <name type="scientific">Pelagerythrobacter aerophilus</name>
    <dbReference type="NCBI Taxonomy" id="2306995"/>
    <lineage>
        <taxon>Bacteria</taxon>
        <taxon>Pseudomonadati</taxon>
        <taxon>Pseudomonadota</taxon>
        <taxon>Alphaproteobacteria</taxon>
        <taxon>Sphingomonadales</taxon>
        <taxon>Erythrobacteraceae</taxon>
        <taxon>Pelagerythrobacter</taxon>
    </lineage>
</organism>
<dbReference type="Proteomes" id="UP000285092">
    <property type="component" value="Unassembled WGS sequence"/>
</dbReference>
<gene>
    <name evidence="1" type="ORF">D2V04_00665</name>
</gene>
<evidence type="ECO:0000313" key="2">
    <source>
        <dbReference type="Proteomes" id="UP000285092"/>
    </source>
</evidence>
<comment type="caution">
    <text evidence="1">The sequence shown here is derived from an EMBL/GenBank/DDBJ whole genome shotgun (WGS) entry which is preliminary data.</text>
</comment>
<dbReference type="PANTHER" id="PTHR33835">
    <property type="entry name" value="YALI0C07656P"/>
    <property type="match status" value="1"/>
</dbReference>
<keyword evidence="2" id="KW-1185">Reference proteome</keyword>
<dbReference type="InterPro" id="IPR025638">
    <property type="entry name" value="DUF4336"/>
</dbReference>
<dbReference type="OrthoDB" id="450111at2"/>
<name>A0A418NM76_9SPHN</name>
<accession>A0A418NM76</accession>
<dbReference type="RefSeq" id="WP_119511462.1">
    <property type="nucleotide sequence ID" value="NZ_QXFK01000004.1"/>
</dbReference>
<proteinExistence type="predicted"/>
<dbReference type="AlphaFoldDB" id="A0A418NM76"/>
<dbReference type="PANTHER" id="PTHR33835:SF1">
    <property type="entry name" value="METALLO-BETA-LACTAMASE DOMAIN-CONTAINING PROTEIN"/>
    <property type="match status" value="1"/>
</dbReference>
<protein>
    <submittedName>
        <fullName evidence="1">DUF4336 domain-containing protein</fullName>
    </submittedName>
</protein>
<dbReference type="SUPFAM" id="SSF56281">
    <property type="entry name" value="Metallo-hydrolase/oxidoreductase"/>
    <property type="match status" value="1"/>
</dbReference>